<dbReference type="InterPro" id="IPR036390">
    <property type="entry name" value="WH_DNA-bd_sf"/>
</dbReference>
<dbReference type="STRING" id="573413.Spirs_0859"/>
<dbReference type="PROSITE" id="PS51207">
    <property type="entry name" value="PXA"/>
    <property type="match status" value="1"/>
</dbReference>
<dbReference type="RefSeq" id="WP_013253458.1">
    <property type="nucleotide sequence ID" value="NC_014364.1"/>
</dbReference>
<dbReference type="GO" id="GO:0030170">
    <property type="term" value="F:pyridoxal phosphate binding"/>
    <property type="evidence" value="ECO:0007669"/>
    <property type="project" value="InterPro"/>
</dbReference>
<evidence type="ECO:0000256" key="5">
    <source>
        <dbReference type="ARBA" id="ARBA00023163"/>
    </source>
</evidence>
<evidence type="ECO:0000256" key="2">
    <source>
        <dbReference type="ARBA" id="ARBA00022898"/>
    </source>
</evidence>
<dbReference type="Proteomes" id="UP000002318">
    <property type="component" value="Chromosome"/>
</dbReference>
<dbReference type="GO" id="GO:0003677">
    <property type="term" value="F:DNA binding"/>
    <property type="evidence" value="ECO:0007669"/>
    <property type="project" value="UniProtKB-KW"/>
</dbReference>
<dbReference type="InterPro" id="IPR000524">
    <property type="entry name" value="Tscrpt_reg_HTH_GntR"/>
</dbReference>
<keyword evidence="2" id="KW-0663">Pyridoxal phosphate</keyword>
<dbReference type="GO" id="GO:0008483">
    <property type="term" value="F:transaminase activity"/>
    <property type="evidence" value="ECO:0007669"/>
    <property type="project" value="UniProtKB-KW"/>
</dbReference>
<dbReference type="CDD" id="cd00609">
    <property type="entry name" value="AAT_like"/>
    <property type="match status" value="1"/>
</dbReference>
<sequence length="472" mass="52643">MVSSESEFLYEKIVRQISEALDEGVIVREEKLPSLRLMSRRYHCSLSVVMQAYEVLEAQGRIYSVEKSGFFAADCLSVPLPTPEKEPFSLKSREAKPVSILGRIVEASNDHSTIPLGAGLPDSSYLPLPALKREFHTLLKEQPECLIEYTDELGDPGLRKEIAKIMKLRGVIVNPEEILLTNGCTEALSLAIQSCSSPGDVIVLECPIFMGTIGMLKKLKRRIITVPTSPETGMDLGRLEEVLRNEDVKAVVMTALYQNPLGFVMPEEARKRVVELVEHFETVLIEDDVYHDCSFHHAQDRCLKSFDSSGGVLYCASFSKTLSPAMRSGWLIGGTYLHRCRNLKMSLTLGNSGLSQKVLARYLATPGYERHLVRLQKTMSRQAREMSVLLHRYLPEGTAISQPKGGYYLWVELPQGNDTLALFEKALDLGISIVPGKAFSPEERYGNCMRITFASPMTPEIEEGVRNLAALL</sequence>
<dbReference type="OrthoDB" id="9802328at2"/>
<dbReference type="PANTHER" id="PTHR46577:SF2">
    <property type="entry name" value="TRANSCRIPTIONAL REGULATORY PROTEIN"/>
    <property type="match status" value="1"/>
</dbReference>
<dbReference type="PANTHER" id="PTHR46577">
    <property type="entry name" value="HTH-TYPE TRANSCRIPTIONAL REGULATORY PROTEIN GABR"/>
    <property type="match status" value="1"/>
</dbReference>
<feature type="domain" description="PXA" evidence="7">
    <location>
        <begin position="1"/>
        <end position="21"/>
    </location>
</feature>
<dbReference type="InterPro" id="IPR051446">
    <property type="entry name" value="HTH_trans_reg/aminotransferase"/>
</dbReference>
<dbReference type="HOGENOM" id="CLU_017584_0_0_12"/>
<reference evidence="8 9" key="1">
    <citation type="journal article" date="2010" name="Stand. Genomic Sci.">
        <title>Complete genome sequence of Spirochaeta smaragdinae type strain (SEBR 4228).</title>
        <authorList>
            <person name="Mavromatis K."/>
            <person name="Yasawong M."/>
            <person name="Chertkov O."/>
            <person name="Lapidus A."/>
            <person name="Lucas S."/>
            <person name="Nolan M."/>
            <person name="Del Rio T.G."/>
            <person name="Tice H."/>
            <person name="Cheng J.F."/>
            <person name="Pitluck S."/>
            <person name="Liolios K."/>
            <person name="Ivanova N."/>
            <person name="Tapia R."/>
            <person name="Han C."/>
            <person name="Bruce D."/>
            <person name="Goodwin L."/>
            <person name="Pati A."/>
            <person name="Chen A."/>
            <person name="Palaniappan K."/>
            <person name="Land M."/>
            <person name="Hauser L."/>
            <person name="Chang Y.J."/>
            <person name="Jeffries C.D."/>
            <person name="Detter J.C."/>
            <person name="Rohde M."/>
            <person name="Brambilla E."/>
            <person name="Spring S."/>
            <person name="Goker M."/>
            <person name="Sikorski J."/>
            <person name="Woyke T."/>
            <person name="Bristow J."/>
            <person name="Eisen J.A."/>
            <person name="Markowitz V."/>
            <person name="Hugenholtz P."/>
            <person name="Klenk H.P."/>
            <person name="Kyrpides N.C."/>
        </authorList>
    </citation>
    <scope>NUCLEOTIDE SEQUENCE [LARGE SCALE GENOMIC DNA]</scope>
    <source>
        <strain evidence="9">DSM 11293 / JCM 15392 / SEBR 4228</strain>
    </source>
</reference>
<dbReference type="InterPro" id="IPR004839">
    <property type="entry name" value="Aminotransferase_I/II_large"/>
</dbReference>
<dbReference type="Gene3D" id="3.40.640.10">
    <property type="entry name" value="Type I PLP-dependent aspartate aminotransferase-like (Major domain)"/>
    <property type="match status" value="1"/>
</dbReference>
<gene>
    <name evidence="8" type="ordered locus">Spirs_0859</name>
</gene>
<dbReference type="eggNOG" id="COG1167">
    <property type="taxonomic scope" value="Bacteria"/>
</dbReference>
<feature type="domain" description="HTH gntR-type" evidence="6">
    <location>
        <begin position="7"/>
        <end position="75"/>
    </location>
</feature>
<protein>
    <submittedName>
        <fullName evidence="8">Transcriptional regulator, GntR family with aminotransferase domain</fullName>
    </submittedName>
</protein>
<dbReference type="AlphaFoldDB" id="E1RCB4"/>
<dbReference type="KEGG" id="ssm:Spirs_0859"/>
<keyword evidence="3" id="KW-0805">Transcription regulation</keyword>
<dbReference type="GO" id="GO:0003700">
    <property type="term" value="F:DNA-binding transcription factor activity"/>
    <property type="evidence" value="ECO:0007669"/>
    <property type="project" value="InterPro"/>
</dbReference>
<evidence type="ECO:0000313" key="9">
    <source>
        <dbReference type="Proteomes" id="UP000002318"/>
    </source>
</evidence>
<evidence type="ECO:0000313" key="8">
    <source>
        <dbReference type="EMBL" id="ADK79994.1"/>
    </source>
</evidence>
<dbReference type="CDD" id="cd07377">
    <property type="entry name" value="WHTH_GntR"/>
    <property type="match status" value="1"/>
</dbReference>
<accession>E1RCB4</accession>
<dbReference type="InterPro" id="IPR015422">
    <property type="entry name" value="PyrdxlP-dep_Trfase_small"/>
</dbReference>
<keyword evidence="4" id="KW-0238">DNA-binding</keyword>
<keyword evidence="8" id="KW-0808">Transferase</keyword>
<name>E1RCB4_SEDSS</name>
<comment type="similarity">
    <text evidence="1">In the C-terminal section; belongs to the class-I pyridoxal-phosphate-dependent aminotransferase family.</text>
</comment>
<keyword evidence="9" id="KW-1185">Reference proteome</keyword>
<dbReference type="InterPro" id="IPR036388">
    <property type="entry name" value="WH-like_DNA-bd_sf"/>
</dbReference>
<dbReference type="InterPro" id="IPR003114">
    <property type="entry name" value="Phox_assoc"/>
</dbReference>
<organism evidence="8 9">
    <name type="scientific">Sediminispirochaeta smaragdinae (strain DSM 11293 / JCM 15392 / SEBR 4228)</name>
    <name type="common">Spirochaeta smaragdinae</name>
    <dbReference type="NCBI Taxonomy" id="573413"/>
    <lineage>
        <taxon>Bacteria</taxon>
        <taxon>Pseudomonadati</taxon>
        <taxon>Spirochaetota</taxon>
        <taxon>Spirochaetia</taxon>
        <taxon>Spirochaetales</taxon>
        <taxon>Spirochaetaceae</taxon>
        <taxon>Sediminispirochaeta</taxon>
    </lineage>
</organism>
<proteinExistence type="inferred from homology"/>
<dbReference type="SUPFAM" id="SSF46785">
    <property type="entry name" value="Winged helix' DNA-binding domain"/>
    <property type="match status" value="1"/>
</dbReference>
<dbReference type="SUPFAM" id="SSF53383">
    <property type="entry name" value="PLP-dependent transferases"/>
    <property type="match status" value="1"/>
</dbReference>
<keyword evidence="8" id="KW-0032">Aminotransferase</keyword>
<evidence type="ECO:0000256" key="1">
    <source>
        <dbReference type="ARBA" id="ARBA00005384"/>
    </source>
</evidence>
<dbReference type="Pfam" id="PF00155">
    <property type="entry name" value="Aminotran_1_2"/>
    <property type="match status" value="1"/>
</dbReference>
<keyword evidence="5" id="KW-0804">Transcription</keyword>
<dbReference type="SMART" id="SM00345">
    <property type="entry name" value="HTH_GNTR"/>
    <property type="match status" value="1"/>
</dbReference>
<dbReference type="Pfam" id="PF00392">
    <property type="entry name" value="GntR"/>
    <property type="match status" value="1"/>
</dbReference>
<evidence type="ECO:0000259" key="7">
    <source>
        <dbReference type="PROSITE" id="PS51207"/>
    </source>
</evidence>
<dbReference type="Gene3D" id="1.10.10.10">
    <property type="entry name" value="Winged helix-like DNA-binding domain superfamily/Winged helix DNA-binding domain"/>
    <property type="match status" value="1"/>
</dbReference>
<dbReference type="Gene3D" id="3.90.1150.10">
    <property type="entry name" value="Aspartate Aminotransferase, domain 1"/>
    <property type="match status" value="1"/>
</dbReference>
<dbReference type="InterPro" id="IPR015424">
    <property type="entry name" value="PyrdxlP-dep_Trfase"/>
</dbReference>
<dbReference type="PROSITE" id="PS50949">
    <property type="entry name" value="HTH_GNTR"/>
    <property type="match status" value="1"/>
</dbReference>
<evidence type="ECO:0000259" key="6">
    <source>
        <dbReference type="PROSITE" id="PS50949"/>
    </source>
</evidence>
<dbReference type="InterPro" id="IPR015421">
    <property type="entry name" value="PyrdxlP-dep_Trfase_major"/>
</dbReference>
<evidence type="ECO:0000256" key="3">
    <source>
        <dbReference type="ARBA" id="ARBA00023015"/>
    </source>
</evidence>
<dbReference type="EMBL" id="CP002116">
    <property type="protein sequence ID" value="ADK79994.1"/>
    <property type="molecule type" value="Genomic_DNA"/>
</dbReference>
<evidence type="ECO:0000256" key="4">
    <source>
        <dbReference type="ARBA" id="ARBA00023125"/>
    </source>
</evidence>